<feature type="compositionally biased region" description="Low complexity" evidence="1">
    <location>
        <begin position="469"/>
        <end position="479"/>
    </location>
</feature>
<keyword evidence="3" id="KW-1185">Reference proteome</keyword>
<feature type="compositionally biased region" description="Basic and acidic residues" evidence="1">
    <location>
        <begin position="826"/>
        <end position="837"/>
    </location>
</feature>
<feature type="compositionally biased region" description="Polar residues" evidence="1">
    <location>
        <begin position="480"/>
        <end position="492"/>
    </location>
</feature>
<sequence length="921" mass="98177">MFPPDLANASETPVRHLKLAFSNPSFLGGRQNRCFHKYGHAGRLGETPYCLHTPVTEDSTTLPPDRLVARLLVVRGLAALGLTASLWPSRHGCTLWNGVPFSVARGIIAALKPDHHVKVAALGPRAVGDSVPFAGPHHYHYPNMNAVTVGRPTLLRVGSGGRLSGFVDPRLLSPATAALIDPVLAPYDNSTLGVGDLDFDSTLVGVPLVGHVDTGFRRRVNSFESLHRFSRPRAVGDSVPFAGPHHYHYPNMNAVTVGRPTLLRVGSGGRLSGFVDPRLLSPATAALIDPVLAPYDNSTLGVGDLDFDSTLVGVPLVGHVDTGFRRRVNSFESLHRFSLSRTYHRGFSTNAPAHSMMASNLLGPDGQPLPLAGPGVAAANFCKQTDPVVAYRGSVLSSTTASSNQDELVQAYEYGRRNHPRIGGTNLLSMTGSGAGGGAGLVPPRNHMAPDQTPTMLYPPMKARGVSEVEVSEGSGSSEATDSSGIRQFTQQPPQPDEARHAACEIPLACENKQLGSYRPGREPGFQYGPIRAAAAGASRRPGQPLCQANFDMHSELTDTYASVDYNATPYVLANAAFAAGASMNRRDGRQICAPNTAATSRARQPLPAVPASSMLDFPDDVSSAYVPAYAGQSGRYYAAHPTAFNRTAPISGLQNPAGVSGVRYQGTGHYGKSCVDAGENLGSHLDTRTLVNRGPRTKPVNARPDPTRIGPDNSDISCTNVNSTNGPPDSEENVYTSELLLFRADSALFLIHLYLYCHCVVIVYQPTNQPNNHSVFSVLVSCENKAFVQTDTSLFSSYPSGTTTDPPMPTTTLWKLRVLRPHHPKEHEGWDSDRLPKSTQGKSRSGVRVRTTDPSTSNVAPQPLGFLGLLDHFSLNLSVFPCGGLKACAPHGLIGIKLCAPEGTVVLNCGCPPVTDGHVT</sequence>
<dbReference type="Proteomes" id="UP000054324">
    <property type="component" value="Unassembled WGS sequence"/>
</dbReference>
<dbReference type="OrthoDB" id="6264103at2759"/>
<organism evidence="2 3">
    <name type="scientific">Opisthorchis viverrini</name>
    <name type="common">Southeast Asian liver fluke</name>
    <dbReference type="NCBI Taxonomy" id="6198"/>
    <lineage>
        <taxon>Eukaryota</taxon>
        <taxon>Metazoa</taxon>
        <taxon>Spiralia</taxon>
        <taxon>Lophotrochozoa</taxon>
        <taxon>Platyhelminthes</taxon>
        <taxon>Trematoda</taxon>
        <taxon>Digenea</taxon>
        <taxon>Opisthorchiida</taxon>
        <taxon>Opisthorchiata</taxon>
        <taxon>Opisthorchiidae</taxon>
        <taxon>Opisthorchis</taxon>
    </lineage>
</organism>
<feature type="region of interest" description="Disordered" evidence="1">
    <location>
        <begin position="826"/>
        <end position="858"/>
    </location>
</feature>
<dbReference type="RefSeq" id="XP_009168976.1">
    <property type="nucleotide sequence ID" value="XM_009170712.1"/>
</dbReference>
<dbReference type="GeneID" id="20319829"/>
<protein>
    <submittedName>
        <fullName evidence="2">Uncharacterized protein</fullName>
    </submittedName>
</protein>
<gene>
    <name evidence="2" type="ORF">T265_05647</name>
</gene>
<feature type="region of interest" description="Disordered" evidence="1">
    <location>
        <begin position="690"/>
        <end position="731"/>
    </location>
</feature>
<dbReference type="CTD" id="20319829"/>
<feature type="region of interest" description="Disordered" evidence="1">
    <location>
        <begin position="469"/>
        <end position="500"/>
    </location>
</feature>
<accession>A0A074ZIU2</accession>
<feature type="compositionally biased region" description="Polar residues" evidence="1">
    <location>
        <begin position="715"/>
        <end position="728"/>
    </location>
</feature>
<evidence type="ECO:0000256" key="1">
    <source>
        <dbReference type="SAM" id="MobiDB-lite"/>
    </source>
</evidence>
<name>A0A074ZIU2_OPIVI</name>
<dbReference type="EMBL" id="KL596727">
    <property type="protein sequence ID" value="KER27243.1"/>
    <property type="molecule type" value="Genomic_DNA"/>
</dbReference>
<proteinExistence type="predicted"/>
<evidence type="ECO:0000313" key="3">
    <source>
        <dbReference type="Proteomes" id="UP000054324"/>
    </source>
</evidence>
<dbReference type="AlphaFoldDB" id="A0A074ZIU2"/>
<dbReference type="KEGG" id="ovi:T265_05647"/>
<evidence type="ECO:0000313" key="2">
    <source>
        <dbReference type="EMBL" id="KER27243.1"/>
    </source>
</evidence>
<reference evidence="2 3" key="1">
    <citation type="submission" date="2013-11" db="EMBL/GenBank/DDBJ databases">
        <title>Opisthorchis viverrini - life in the bile duct.</title>
        <authorList>
            <person name="Young N.D."/>
            <person name="Nagarajan N."/>
            <person name="Lin S.J."/>
            <person name="Korhonen P.K."/>
            <person name="Jex A.R."/>
            <person name="Hall R.S."/>
            <person name="Safavi-Hemami H."/>
            <person name="Kaewkong W."/>
            <person name="Bertrand D."/>
            <person name="Gao S."/>
            <person name="Seet Q."/>
            <person name="Wongkham S."/>
            <person name="Teh B.T."/>
            <person name="Wongkham C."/>
            <person name="Intapan P.M."/>
            <person name="Maleewong W."/>
            <person name="Yang X."/>
            <person name="Hu M."/>
            <person name="Wang Z."/>
            <person name="Hofmann A."/>
            <person name="Sternberg P.W."/>
            <person name="Tan P."/>
            <person name="Wang J."/>
            <person name="Gasser R.B."/>
        </authorList>
    </citation>
    <scope>NUCLEOTIDE SEQUENCE [LARGE SCALE GENOMIC DNA]</scope>
</reference>